<evidence type="ECO:0000313" key="10">
    <source>
        <dbReference type="Proteomes" id="UP000288216"/>
    </source>
</evidence>
<keyword evidence="2" id="KW-0808">Transferase</keyword>
<keyword evidence="1" id="KW-0723">Serine/threonine-protein kinase</keyword>
<dbReference type="InterPro" id="IPR033695">
    <property type="entry name" value="POLO_box_2"/>
</dbReference>
<evidence type="ECO:0000313" key="9">
    <source>
        <dbReference type="EMBL" id="GCB59923.1"/>
    </source>
</evidence>
<feature type="domain" description="POLO box" evidence="8">
    <location>
        <begin position="73"/>
        <end position="151"/>
    </location>
</feature>
<dbReference type="GO" id="GO:0000776">
    <property type="term" value="C:kinetochore"/>
    <property type="evidence" value="ECO:0007669"/>
    <property type="project" value="TreeGrafter"/>
</dbReference>
<keyword evidence="6" id="KW-0067">ATP-binding</keyword>
<dbReference type="Gene3D" id="3.30.1120.30">
    <property type="entry name" value="POLO box domain"/>
    <property type="match status" value="2"/>
</dbReference>
<dbReference type="SUPFAM" id="SSF82615">
    <property type="entry name" value="Polo-box domain"/>
    <property type="match status" value="2"/>
</dbReference>
<dbReference type="PANTHER" id="PTHR24345:SF93">
    <property type="entry name" value="SERINE_THREONINE-PROTEIN KINASE PLK1"/>
    <property type="match status" value="1"/>
</dbReference>
<comment type="caution">
    <text evidence="9">The sequence shown here is derived from an EMBL/GenBank/DDBJ whole genome shotgun (WGS) entry which is preliminary data.</text>
</comment>
<dbReference type="GO" id="GO:0004674">
    <property type="term" value="F:protein serine/threonine kinase activity"/>
    <property type="evidence" value="ECO:0007669"/>
    <property type="project" value="UniProtKB-KW"/>
</dbReference>
<dbReference type="GO" id="GO:0005634">
    <property type="term" value="C:nucleus"/>
    <property type="evidence" value="ECO:0007669"/>
    <property type="project" value="TreeGrafter"/>
</dbReference>
<dbReference type="InterPro" id="IPR033701">
    <property type="entry name" value="POLO_box_1"/>
</dbReference>
<reference evidence="9 10" key="1">
    <citation type="journal article" date="2018" name="Nat. Ecol. Evol.">
        <title>Shark genomes provide insights into elasmobranch evolution and the origin of vertebrates.</title>
        <authorList>
            <person name="Hara Y"/>
            <person name="Yamaguchi K"/>
            <person name="Onimaru K"/>
            <person name="Kadota M"/>
            <person name="Koyanagi M"/>
            <person name="Keeley SD"/>
            <person name="Tatsumi K"/>
            <person name="Tanaka K"/>
            <person name="Motone F"/>
            <person name="Kageyama Y"/>
            <person name="Nozu R"/>
            <person name="Adachi N"/>
            <person name="Nishimura O"/>
            <person name="Nakagawa R"/>
            <person name="Tanegashima C"/>
            <person name="Kiyatake I"/>
            <person name="Matsumoto R"/>
            <person name="Murakumo K"/>
            <person name="Nishida K"/>
            <person name="Terakita A"/>
            <person name="Kuratani S"/>
            <person name="Sato K"/>
            <person name="Hyodo S Kuraku.S."/>
        </authorList>
    </citation>
    <scope>NUCLEOTIDE SEQUENCE [LARGE SCALE GENOMIC DNA]</scope>
</reference>
<dbReference type="OrthoDB" id="408964at2759"/>
<evidence type="ECO:0000256" key="1">
    <source>
        <dbReference type="ARBA" id="ARBA00022527"/>
    </source>
</evidence>
<dbReference type="OMA" id="RICGWID"/>
<dbReference type="Pfam" id="PF00659">
    <property type="entry name" value="POLO_box"/>
    <property type="match status" value="2"/>
</dbReference>
<dbReference type="InterPro" id="IPR000959">
    <property type="entry name" value="POLO_box_dom"/>
</dbReference>
<evidence type="ECO:0000256" key="7">
    <source>
        <dbReference type="SAM" id="MobiDB-lite"/>
    </source>
</evidence>
<evidence type="ECO:0000256" key="5">
    <source>
        <dbReference type="ARBA" id="ARBA00022777"/>
    </source>
</evidence>
<organism evidence="9 10">
    <name type="scientific">Scyliorhinus torazame</name>
    <name type="common">Cloudy catshark</name>
    <name type="synonym">Catulus torazame</name>
    <dbReference type="NCBI Taxonomy" id="75743"/>
    <lineage>
        <taxon>Eukaryota</taxon>
        <taxon>Metazoa</taxon>
        <taxon>Chordata</taxon>
        <taxon>Craniata</taxon>
        <taxon>Vertebrata</taxon>
        <taxon>Chondrichthyes</taxon>
        <taxon>Elasmobranchii</taxon>
        <taxon>Galeomorphii</taxon>
        <taxon>Galeoidea</taxon>
        <taxon>Carcharhiniformes</taxon>
        <taxon>Scyliorhinidae</taxon>
        <taxon>Scyliorhinus</taxon>
    </lineage>
</organism>
<keyword evidence="5" id="KW-0418">Kinase</keyword>
<dbReference type="GO" id="GO:0000922">
    <property type="term" value="C:spindle pole"/>
    <property type="evidence" value="ECO:0007669"/>
    <property type="project" value="TreeGrafter"/>
</dbReference>
<dbReference type="STRING" id="75743.A0A401NG61"/>
<accession>A0A401NG61</accession>
<feature type="domain" description="POLO box" evidence="8">
    <location>
        <begin position="173"/>
        <end position="255"/>
    </location>
</feature>
<dbReference type="PROSITE" id="PS50078">
    <property type="entry name" value="POLO_BOX"/>
    <property type="match status" value="2"/>
</dbReference>
<dbReference type="AlphaFoldDB" id="A0A401NG61"/>
<evidence type="ECO:0000256" key="4">
    <source>
        <dbReference type="ARBA" id="ARBA00022741"/>
    </source>
</evidence>
<dbReference type="GO" id="GO:0005813">
    <property type="term" value="C:centrosome"/>
    <property type="evidence" value="ECO:0007669"/>
    <property type="project" value="TreeGrafter"/>
</dbReference>
<evidence type="ECO:0000256" key="2">
    <source>
        <dbReference type="ARBA" id="ARBA00022679"/>
    </source>
</evidence>
<evidence type="ECO:0000256" key="3">
    <source>
        <dbReference type="ARBA" id="ARBA00022737"/>
    </source>
</evidence>
<dbReference type="GO" id="GO:0005524">
    <property type="term" value="F:ATP binding"/>
    <property type="evidence" value="ECO:0007669"/>
    <property type="project" value="UniProtKB-KW"/>
</dbReference>
<keyword evidence="10" id="KW-1185">Reference proteome</keyword>
<name>A0A401NG61_SCYTO</name>
<evidence type="ECO:0000256" key="6">
    <source>
        <dbReference type="ARBA" id="ARBA00022840"/>
    </source>
</evidence>
<dbReference type="Proteomes" id="UP000288216">
    <property type="component" value="Unassembled WGS sequence"/>
</dbReference>
<dbReference type="InterPro" id="IPR036947">
    <property type="entry name" value="POLO_box_dom_sf"/>
</dbReference>
<dbReference type="PANTHER" id="PTHR24345">
    <property type="entry name" value="SERINE/THREONINE-PROTEIN KINASE PLK"/>
    <property type="match status" value="1"/>
</dbReference>
<dbReference type="FunFam" id="3.30.1120.30:FF:000003">
    <property type="entry name" value="Serine/threonine-protein kinase PLK"/>
    <property type="match status" value="1"/>
</dbReference>
<feature type="region of interest" description="Disordered" evidence="7">
    <location>
        <begin position="1"/>
        <end position="24"/>
    </location>
</feature>
<dbReference type="CDD" id="cd13117">
    <property type="entry name" value="POLO_box_2"/>
    <property type="match status" value="1"/>
</dbReference>
<dbReference type="GO" id="GO:0005737">
    <property type="term" value="C:cytoplasm"/>
    <property type="evidence" value="ECO:0007669"/>
    <property type="project" value="TreeGrafter"/>
</dbReference>
<sequence>MIDLSNVNPIDVPAGDKPGKSEDGVAREMGECNDFYLTDLLQQLNSVIAARPADKAVIRQEEAEDPACIPIFWVSKWVDYSDKYGLGYQLCDNSVGVLFNDSTRLIMYNDGESLQYIDRDMTESYLNFRSYPPSLSKKATLLKYFRNYMSEHLLKAGANITPREGDELARLPFLRIWFRTRSAIVLHLSNGTVQINFFQDHTKIILCPLMNAVTYIDEKREFHTFKLSMIEEYGCCKELVSRLRYARTMVERLLTTKAVATQVKHTA</sequence>
<dbReference type="GO" id="GO:0007052">
    <property type="term" value="P:mitotic spindle organization"/>
    <property type="evidence" value="ECO:0007669"/>
    <property type="project" value="TreeGrafter"/>
</dbReference>
<dbReference type="EMBL" id="BFAA01003611">
    <property type="protein sequence ID" value="GCB59923.1"/>
    <property type="molecule type" value="Genomic_DNA"/>
</dbReference>
<evidence type="ECO:0000259" key="8">
    <source>
        <dbReference type="PROSITE" id="PS50078"/>
    </source>
</evidence>
<keyword evidence="4" id="KW-0547">Nucleotide-binding</keyword>
<proteinExistence type="predicted"/>
<protein>
    <recommendedName>
        <fullName evidence="8">POLO box domain-containing protein</fullName>
    </recommendedName>
</protein>
<gene>
    <name evidence="9" type="ORF">scyTo_0009069</name>
</gene>
<dbReference type="CDD" id="cd13118">
    <property type="entry name" value="POLO_box_1"/>
    <property type="match status" value="1"/>
</dbReference>
<keyword evidence="3" id="KW-0677">Repeat</keyword>